<dbReference type="RefSeq" id="XP_053025265.1">
    <property type="nucleotide sequence ID" value="XM_053161306.1"/>
</dbReference>
<dbReference type="Proteomes" id="UP001164743">
    <property type="component" value="Chromosome 11A"/>
</dbReference>
<keyword evidence="3" id="KW-1185">Reference proteome</keyword>
<evidence type="ECO:0000256" key="1">
    <source>
        <dbReference type="SAM" id="MobiDB-lite"/>
    </source>
</evidence>
<feature type="region of interest" description="Disordered" evidence="1">
    <location>
        <begin position="33"/>
        <end position="105"/>
    </location>
</feature>
<feature type="compositionally biased region" description="Basic and acidic residues" evidence="1">
    <location>
        <begin position="75"/>
        <end position="89"/>
    </location>
</feature>
<proteinExistence type="predicted"/>
<name>A0ABY7CXP5_9BASI</name>
<organism evidence="2 3">
    <name type="scientific">Puccinia triticina</name>
    <dbReference type="NCBI Taxonomy" id="208348"/>
    <lineage>
        <taxon>Eukaryota</taxon>
        <taxon>Fungi</taxon>
        <taxon>Dikarya</taxon>
        <taxon>Basidiomycota</taxon>
        <taxon>Pucciniomycotina</taxon>
        <taxon>Pucciniomycetes</taxon>
        <taxon>Pucciniales</taxon>
        <taxon>Pucciniaceae</taxon>
        <taxon>Puccinia</taxon>
    </lineage>
</organism>
<dbReference type="EMBL" id="CP110431">
    <property type="protein sequence ID" value="WAQ89710.1"/>
    <property type="molecule type" value="Genomic_DNA"/>
</dbReference>
<reference evidence="2" key="1">
    <citation type="submission" date="2022-10" db="EMBL/GenBank/DDBJ databases">
        <title>Puccinia triticina Genome sequencing and assembly.</title>
        <authorList>
            <person name="Li C."/>
        </authorList>
    </citation>
    <scope>NUCLEOTIDE SEQUENCE</scope>
    <source>
        <strain evidence="2">Pt15</strain>
    </source>
</reference>
<evidence type="ECO:0000313" key="3">
    <source>
        <dbReference type="Proteomes" id="UP001164743"/>
    </source>
</evidence>
<accession>A0ABY7CXP5</accession>
<dbReference type="GeneID" id="77802201"/>
<gene>
    <name evidence="2" type="ORF">PtA15_11A401</name>
</gene>
<protein>
    <submittedName>
        <fullName evidence="2">Uncharacterized protein</fullName>
    </submittedName>
</protein>
<sequence length="105" mass="11621">MAPPHGSYLKKTVKVDLHFDLFPAITADLEAGEAARKATKARGKDFKGRLPTNNKPLYPQPPTDAEMKAACAIYTKKETPKNAPKDPRKNAPKNTPKNLHKNETE</sequence>
<evidence type="ECO:0000313" key="2">
    <source>
        <dbReference type="EMBL" id="WAQ89710.1"/>
    </source>
</evidence>